<dbReference type="Pfam" id="PF08757">
    <property type="entry name" value="CotH"/>
    <property type="match status" value="1"/>
</dbReference>
<name>A0A953LI38_SYMTR</name>
<dbReference type="PANTHER" id="PTHR40050:SF1">
    <property type="entry name" value="INNER SPORE COAT PROTEIN H"/>
    <property type="match status" value="1"/>
</dbReference>
<evidence type="ECO:0000313" key="2">
    <source>
        <dbReference type="Proteomes" id="UP000732377"/>
    </source>
</evidence>
<comment type="caution">
    <text evidence="1">The sequence shown here is derived from an EMBL/GenBank/DDBJ whole genome shotgun (WGS) entry which is preliminary data.</text>
</comment>
<proteinExistence type="predicted"/>
<dbReference type="Proteomes" id="UP000732377">
    <property type="component" value="Unassembled WGS sequence"/>
</dbReference>
<organism evidence="1 2">
    <name type="scientific">Symbiobacterium thermophilum</name>
    <dbReference type="NCBI Taxonomy" id="2734"/>
    <lineage>
        <taxon>Bacteria</taxon>
        <taxon>Bacillati</taxon>
        <taxon>Bacillota</taxon>
        <taxon>Clostridia</taxon>
        <taxon>Eubacteriales</taxon>
        <taxon>Symbiobacteriaceae</taxon>
        <taxon>Symbiobacterium</taxon>
    </lineage>
</organism>
<evidence type="ECO:0008006" key="3">
    <source>
        <dbReference type="Google" id="ProtNLM"/>
    </source>
</evidence>
<sequence length="354" mass="40864">MDFCDLSLGPDPWPRLAEGSLTGTLRWNHGPELPVSVRIRGAHSRKFPKRSLQVTLRGARLPDEPPAGHTVQRIHLNADFVDPTLLRSALSYTLFPRLGVDAPRWRHVLPTVSGEPAGLYVGLESVDRDFCLRRDWPPGPIFYAINRNANFGLISPFTRTLKEPLDRGYHPVEGADTEPIRQMLLDLNLAEDGSFLQVAARWFDLERYVHWVIGAVFVGNRDGFVHNYALYLEPGERRFRIIPWDYDATWGIDIHGRPARLDRVPVTGWNKLSYRLFAHPEGRRRFRRAFLRALDGPLAPDSVLPLIDRLASQVEPWRERDPYLRRADFPREVERLRRWAVERRALLLRELASL</sequence>
<dbReference type="AlphaFoldDB" id="A0A953LI38"/>
<reference evidence="1" key="1">
    <citation type="submission" date="2017-11" db="EMBL/GenBank/DDBJ databases">
        <title>Three new genomes from thermophilic consortium.</title>
        <authorList>
            <person name="Quaggio R."/>
            <person name="Amgarten D."/>
            <person name="Setubal J.C."/>
        </authorList>
    </citation>
    <scope>NUCLEOTIDE SEQUENCE</scope>
    <source>
        <strain evidence="1">ZCTH01-B2</strain>
    </source>
</reference>
<protein>
    <recommendedName>
        <fullName evidence="3">Spore coat protein</fullName>
    </recommendedName>
</protein>
<dbReference type="PANTHER" id="PTHR40050">
    <property type="entry name" value="INNER SPORE COAT PROTEIN H"/>
    <property type="match status" value="1"/>
</dbReference>
<accession>A0A953LI38</accession>
<dbReference type="InterPro" id="IPR014867">
    <property type="entry name" value="Spore_coat_CotH_CotH2/3/7"/>
</dbReference>
<gene>
    <name evidence="1" type="ORF">CWE10_05305</name>
</gene>
<dbReference type="EMBL" id="PIUK01000033">
    <property type="protein sequence ID" value="MBY6275629.1"/>
    <property type="molecule type" value="Genomic_DNA"/>
</dbReference>
<dbReference type="RefSeq" id="WP_273378530.1">
    <property type="nucleotide sequence ID" value="NZ_PIUK01000033.1"/>
</dbReference>
<evidence type="ECO:0000313" key="1">
    <source>
        <dbReference type="EMBL" id="MBY6275629.1"/>
    </source>
</evidence>